<protein>
    <submittedName>
        <fullName evidence="1">Uncharacterized protein</fullName>
    </submittedName>
</protein>
<comment type="caution">
    <text evidence="1">The sequence shown here is derived from an EMBL/GenBank/DDBJ whole genome shotgun (WGS) entry which is preliminary data.</text>
</comment>
<name>A0A2P6QIJ4_ROSCH</name>
<evidence type="ECO:0000313" key="1">
    <source>
        <dbReference type="EMBL" id="PRQ34005.1"/>
    </source>
</evidence>
<reference evidence="1 2" key="1">
    <citation type="journal article" date="2018" name="Nat. Genet.">
        <title>The Rosa genome provides new insights in the design of modern roses.</title>
        <authorList>
            <person name="Bendahmane M."/>
        </authorList>
    </citation>
    <scope>NUCLEOTIDE SEQUENCE [LARGE SCALE GENOMIC DNA]</scope>
    <source>
        <strain evidence="2">cv. Old Blush</strain>
    </source>
</reference>
<dbReference type="Proteomes" id="UP000238479">
    <property type="component" value="Chromosome 5"/>
</dbReference>
<sequence length="74" mass="8526">MSCGKIRNLVCTTYMFGAAELRLDLIILKLGSWTRKPLLPILLAIRKDHSDIDFIVQTTPRGSLRQIEQYFSMK</sequence>
<dbReference type="EMBL" id="PDCK01000043">
    <property type="protein sequence ID" value="PRQ34005.1"/>
    <property type="molecule type" value="Genomic_DNA"/>
</dbReference>
<dbReference type="AlphaFoldDB" id="A0A2P6QIJ4"/>
<evidence type="ECO:0000313" key="2">
    <source>
        <dbReference type="Proteomes" id="UP000238479"/>
    </source>
</evidence>
<organism evidence="1 2">
    <name type="scientific">Rosa chinensis</name>
    <name type="common">China rose</name>
    <dbReference type="NCBI Taxonomy" id="74649"/>
    <lineage>
        <taxon>Eukaryota</taxon>
        <taxon>Viridiplantae</taxon>
        <taxon>Streptophyta</taxon>
        <taxon>Embryophyta</taxon>
        <taxon>Tracheophyta</taxon>
        <taxon>Spermatophyta</taxon>
        <taxon>Magnoliopsida</taxon>
        <taxon>eudicotyledons</taxon>
        <taxon>Gunneridae</taxon>
        <taxon>Pentapetalae</taxon>
        <taxon>rosids</taxon>
        <taxon>fabids</taxon>
        <taxon>Rosales</taxon>
        <taxon>Rosaceae</taxon>
        <taxon>Rosoideae</taxon>
        <taxon>Rosoideae incertae sedis</taxon>
        <taxon>Rosa</taxon>
    </lineage>
</organism>
<dbReference type="Gramene" id="PRQ34005">
    <property type="protein sequence ID" value="PRQ34005"/>
    <property type="gene ID" value="RchiOBHm_Chr5g0063981"/>
</dbReference>
<proteinExistence type="predicted"/>
<keyword evidence="2" id="KW-1185">Reference proteome</keyword>
<accession>A0A2P6QIJ4</accession>
<gene>
    <name evidence="1" type="ORF">RchiOBHm_Chr5g0063981</name>
</gene>